<feature type="region of interest" description="Disordered" evidence="2">
    <location>
        <begin position="517"/>
        <end position="538"/>
    </location>
</feature>
<evidence type="ECO:0000313" key="4">
    <source>
        <dbReference type="Proteomes" id="UP000051952"/>
    </source>
</evidence>
<feature type="compositionally biased region" description="Low complexity" evidence="2">
    <location>
        <begin position="468"/>
        <end position="482"/>
    </location>
</feature>
<feature type="region of interest" description="Disordered" evidence="2">
    <location>
        <begin position="465"/>
        <end position="488"/>
    </location>
</feature>
<feature type="compositionally biased region" description="Polar residues" evidence="2">
    <location>
        <begin position="377"/>
        <end position="386"/>
    </location>
</feature>
<dbReference type="EMBL" id="CYKH01002026">
    <property type="protein sequence ID" value="CUG92276.1"/>
    <property type="molecule type" value="Genomic_DNA"/>
</dbReference>
<dbReference type="Proteomes" id="UP000051952">
    <property type="component" value="Unassembled WGS sequence"/>
</dbReference>
<dbReference type="AlphaFoldDB" id="A0A0S4JPV1"/>
<proteinExistence type="predicted"/>
<protein>
    <submittedName>
        <fullName evidence="3">Uncharacterized protein</fullName>
    </submittedName>
</protein>
<gene>
    <name evidence="3" type="ORF">BSAL_36470</name>
</gene>
<feature type="coiled-coil region" evidence="1">
    <location>
        <begin position="317"/>
        <end position="344"/>
    </location>
</feature>
<feature type="compositionally biased region" description="Polar residues" evidence="2">
    <location>
        <begin position="109"/>
        <end position="118"/>
    </location>
</feature>
<evidence type="ECO:0000256" key="1">
    <source>
        <dbReference type="SAM" id="Coils"/>
    </source>
</evidence>
<accession>A0A0S4JPV1</accession>
<evidence type="ECO:0000313" key="3">
    <source>
        <dbReference type="EMBL" id="CUG92276.1"/>
    </source>
</evidence>
<feature type="compositionally biased region" description="Low complexity" evidence="2">
    <location>
        <begin position="57"/>
        <end position="69"/>
    </location>
</feature>
<keyword evidence="1" id="KW-0175">Coiled coil</keyword>
<dbReference type="VEuPathDB" id="TriTrypDB:BSAL_36470"/>
<name>A0A0S4JPV1_BODSA</name>
<feature type="compositionally biased region" description="Low complexity" evidence="2">
    <location>
        <begin position="87"/>
        <end position="108"/>
    </location>
</feature>
<organism evidence="3 4">
    <name type="scientific">Bodo saltans</name>
    <name type="common">Flagellated protozoan</name>
    <dbReference type="NCBI Taxonomy" id="75058"/>
    <lineage>
        <taxon>Eukaryota</taxon>
        <taxon>Discoba</taxon>
        <taxon>Euglenozoa</taxon>
        <taxon>Kinetoplastea</taxon>
        <taxon>Metakinetoplastina</taxon>
        <taxon>Eubodonida</taxon>
        <taxon>Bodonidae</taxon>
        <taxon>Bodo</taxon>
    </lineage>
</organism>
<feature type="region of interest" description="Disordered" evidence="2">
    <location>
        <begin position="363"/>
        <end position="388"/>
    </location>
</feature>
<sequence>MLDDIMRPVHRGTIPPKGQPHLSSLDAPTQGGHGQPWLQPLPTASTPHSMAMPQCVSQHQQQRTTSSQPQHHRDTPTQQVLRSYVGSASPLLRSSSGTSPSPHPTTTSYNNHPTSSFHAPTLLGHAAEDATQEDDVMRRGVWPPPSLQPQEVPMSQTQWEELSVKKSKTPNLNYLLANRAQLNRPYSRTPLRVELRQRVMSGTPTIRVPRDSTHLDSIRMKDNLKQFEAPHPAAIEASLNEDLACIDSTDNYRRLHAHRVALERFIAIQGPTAQSLLKRVLACYEEVELHQFSQHFDEVTKRFQASEAVAREALTERNALRHHAESLRLDIINLERQLHAKEEMLAEIATSHRINVNAVNWMTGGTNPTPAGGGDGSPNQKPQSRSMAEIRTIQERVASRHGESQRQAAKEAAMAATITDHSLLTTSLRSGGGRGDSSVMWADAAAERRAQQELSDADHLLAGGIGALHGHSPGKGSASDTAAGGGSEGNNDLSEIYIHAQRTDNLGIVLSPVNAPIETSTHLPGESPRARNGAQHRL</sequence>
<evidence type="ECO:0000256" key="2">
    <source>
        <dbReference type="SAM" id="MobiDB-lite"/>
    </source>
</evidence>
<reference evidence="4" key="1">
    <citation type="submission" date="2015-09" db="EMBL/GenBank/DDBJ databases">
        <authorList>
            <consortium name="Pathogen Informatics"/>
        </authorList>
    </citation>
    <scope>NUCLEOTIDE SEQUENCE [LARGE SCALE GENOMIC DNA]</scope>
    <source>
        <strain evidence="4">Lake Konstanz</strain>
    </source>
</reference>
<feature type="region of interest" description="Disordered" evidence="2">
    <location>
        <begin position="1"/>
        <end position="156"/>
    </location>
</feature>
<keyword evidence="4" id="KW-1185">Reference proteome</keyword>